<gene>
    <name evidence="2" type="ORF">SAMN05444278_10112</name>
</gene>
<feature type="domain" description="DUF2147" evidence="1">
    <location>
        <begin position="26"/>
        <end position="141"/>
    </location>
</feature>
<protein>
    <recommendedName>
        <fullName evidence="1">DUF2147 domain-containing protein</fullName>
    </recommendedName>
</protein>
<accession>A0A1M4S8M9</accession>
<proteinExistence type="predicted"/>
<dbReference type="STRING" id="1155689.SAMN05444278_10112"/>
<name>A0A1M4S8M9_9FLAO</name>
<evidence type="ECO:0000259" key="1">
    <source>
        <dbReference type="Pfam" id="PF09917"/>
    </source>
</evidence>
<sequence length="145" mass="17014">MKKYLIPIFLFLIFNTLATYSQSVFGKWYTVDDQSGIKKSIVEIYKAGNKVEGKITKILKESKRNMRCKKCKGQMKNKKIEGLVILKNLEKDEDEYTNGQITNPENGKTYDAKIWVNPEQPNELKVRGYVAFFYRTQTWQRVTNK</sequence>
<organism evidence="2 3">
    <name type="scientific">Psychroflexus salarius</name>
    <dbReference type="NCBI Taxonomy" id="1155689"/>
    <lineage>
        <taxon>Bacteria</taxon>
        <taxon>Pseudomonadati</taxon>
        <taxon>Bacteroidota</taxon>
        <taxon>Flavobacteriia</taxon>
        <taxon>Flavobacteriales</taxon>
        <taxon>Flavobacteriaceae</taxon>
        <taxon>Psychroflexus</taxon>
    </lineage>
</organism>
<evidence type="ECO:0000313" key="3">
    <source>
        <dbReference type="Proteomes" id="UP000184462"/>
    </source>
</evidence>
<keyword evidence="3" id="KW-1185">Reference proteome</keyword>
<dbReference type="EMBL" id="FQTW01000001">
    <property type="protein sequence ID" value="SHE28554.1"/>
    <property type="molecule type" value="Genomic_DNA"/>
</dbReference>
<dbReference type="PANTHER" id="PTHR36919:SF3">
    <property type="entry name" value="BLL5882 PROTEIN"/>
    <property type="match status" value="1"/>
</dbReference>
<dbReference type="Gene3D" id="2.40.128.520">
    <property type="match status" value="1"/>
</dbReference>
<dbReference type="RefSeq" id="WP_073190262.1">
    <property type="nucleotide sequence ID" value="NZ_FQTW01000001.1"/>
</dbReference>
<dbReference type="Pfam" id="PF09917">
    <property type="entry name" value="DUF2147"/>
    <property type="match status" value="1"/>
</dbReference>
<dbReference type="InterPro" id="IPR019223">
    <property type="entry name" value="DUF2147"/>
</dbReference>
<dbReference type="OrthoDB" id="9814399at2"/>
<reference evidence="2 3" key="1">
    <citation type="submission" date="2016-11" db="EMBL/GenBank/DDBJ databases">
        <authorList>
            <person name="Jaros S."/>
            <person name="Januszkiewicz K."/>
            <person name="Wedrychowicz H."/>
        </authorList>
    </citation>
    <scope>NUCLEOTIDE SEQUENCE [LARGE SCALE GENOMIC DNA]</scope>
    <source>
        <strain evidence="2 3">DSM 25661</strain>
    </source>
</reference>
<dbReference type="AlphaFoldDB" id="A0A1M4S8M9"/>
<dbReference type="PANTHER" id="PTHR36919">
    <property type="entry name" value="BLR1215 PROTEIN"/>
    <property type="match status" value="1"/>
</dbReference>
<dbReference type="Proteomes" id="UP000184462">
    <property type="component" value="Unassembled WGS sequence"/>
</dbReference>
<evidence type="ECO:0000313" key="2">
    <source>
        <dbReference type="EMBL" id="SHE28554.1"/>
    </source>
</evidence>